<organism evidence="2">
    <name type="scientific">marine metagenome</name>
    <dbReference type="NCBI Taxonomy" id="408172"/>
    <lineage>
        <taxon>unclassified sequences</taxon>
        <taxon>metagenomes</taxon>
        <taxon>ecological metagenomes</taxon>
    </lineage>
</organism>
<dbReference type="GO" id="GO:0005737">
    <property type="term" value="C:cytoplasm"/>
    <property type="evidence" value="ECO:0007669"/>
    <property type="project" value="TreeGrafter"/>
</dbReference>
<dbReference type="InterPro" id="IPR051402">
    <property type="entry name" value="KPR-Related"/>
</dbReference>
<dbReference type="PANTHER" id="PTHR21708:SF26">
    <property type="entry name" value="2-DEHYDROPANTOATE 2-REDUCTASE"/>
    <property type="match status" value="1"/>
</dbReference>
<evidence type="ECO:0000259" key="1">
    <source>
        <dbReference type="Pfam" id="PF08546"/>
    </source>
</evidence>
<dbReference type="FunFam" id="1.10.1040.10:FF:000017">
    <property type="entry name" value="2-dehydropantoate 2-reductase"/>
    <property type="match status" value="1"/>
</dbReference>
<dbReference type="InterPro" id="IPR008927">
    <property type="entry name" value="6-PGluconate_DH-like_C_sf"/>
</dbReference>
<dbReference type="Pfam" id="PF08546">
    <property type="entry name" value="ApbA_C"/>
    <property type="match status" value="1"/>
</dbReference>
<dbReference type="SUPFAM" id="SSF48179">
    <property type="entry name" value="6-phosphogluconate dehydrogenase C-terminal domain-like"/>
    <property type="match status" value="1"/>
</dbReference>
<accession>A0A382P260</accession>
<feature type="domain" description="Ketopantoate reductase C-terminal" evidence="1">
    <location>
        <begin position="1"/>
        <end position="119"/>
    </location>
</feature>
<dbReference type="EMBL" id="UINC01104003">
    <property type="protein sequence ID" value="SVC66838.1"/>
    <property type="molecule type" value="Genomic_DNA"/>
</dbReference>
<protein>
    <recommendedName>
        <fullName evidence="1">Ketopantoate reductase C-terminal domain-containing protein</fullName>
    </recommendedName>
</protein>
<gene>
    <name evidence="2" type="ORF">METZ01_LOCUS319692</name>
</gene>
<evidence type="ECO:0000313" key="2">
    <source>
        <dbReference type="EMBL" id="SVC66838.1"/>
    </source>
</evidence>
<name>A0A382P260_9ZZZZ</name>
<dbReference type="AlphaFoldDB" id="A0A382P260"/>
<feature type="non-terminal residue" evidence="2">
    <location>
        <position position="1"/>
    </location>
</feature>
<proteinExistence type="predicted"/>
<dbReference type="InterPro" id="IPR013752">
    <property type="entry name" value="KPA_reductase"/>
</dbReference>
<reference evidence="2" key="1">
    <citation type="submission" date="2018-05" db="EMBL/GenBank/DDBJ databases">
        <authorList>
            <person name="Lanie J.A."/>
            <person name="Ng W.-L."/>
            <person name="Kazmierczak K.M."/>
            <person name="Andrzejewski T.M."/>
            <person name="Davidsen T.M."/>
            <person name="Wayne K.J."/>
            <person name="Tettelin H."/>
            <person name="Glass J.I."/>
            <person name="Rusch D."/>
            <person name="Podicherti R."/>
            <person name="Tsui H.-C.T."/>
            <person name="Winkler M.E."/>
        </authorList>
    </citation>
    <scope>NUCLEOTIDE SEQUENCE</scope>
</reference>
<dbReference type="InterPro" id="IPR013328">
    <property type="entry name" value="6PGD_dom2"/>
</dbReference>
<sequence length="127" mass="14453">WQKALFNIGMNALCGLTVASPGLLNKLPEAKLLAHEIVDEAMEVAKVKKIKIDQSKVHEMIDFACNNHVKHKPSMLQDLERGRRTEIESLNGYIVNLADKLQVDVPLNRMLNTMVRIKQESSKFWSQ</sequence>
<dbReference type="PANTHER" id="PTHR21708">
    <property type="entry name" value="PROBABLE 2-DEHYDROPANTOATE 2-REDUCTASE"/>
    <property type="match status" value="1"/>
</dbReference>
<dbReference type="Gene3D" id="1.10.1040.10">
    <property type="entry name" value="N-(1-d-carboxylethyl)-l-norvaline Dehydrogenase, domain 2"/>
    <property type="match status" value="1"/>
</dbReference>